<evidence type="ECO:0000256" key="2">
    <source>
        <dbReference type="ARBA" id="ARBA00005697"/>
    </source>
</evidence>
<feature type="transmembrane region" description="Helical" evidence="9">
    <location>
        <begin position="45"/>
        <end position="71"/>
    </location>
</feature>
<dbReference type="InterPro" id="IPR026033">
    <property type="entry name" value="Azg-like_bact_archaea"/>
</dbReference>
<reference evidence="11" key="1">
    <citation type="submission" date="2017-02" db="EMBL/GenBank/DDBJ databases">
        <title>Comparative genomics and description of representatives of a novel lineage of planctomycetes thriving in anoxic sediments.</title>
        <authorList>
            <person name="Spring S."/>
            <person name="Bunk B."/>
            <person name="Sproer C."/>
        </authorList>
    </citation>
    <scope>NUCLEOTIDE SEQUENCE [LARGE SCALE GENOMIC DNA]</scope>
    <source>
        <strain evidence="11">SM-Chi-D1</strain>
    </source>
</reference>
<dbReference type="PANTHER" id="PTHR43337">
    <property type="entry name" value="XANTHINE/URACIL PERMEASE C887.17-RELATED"/>
    <property type="match status" value="1"/>
</dbReference>
<evidence type="ECO:0000313" key="10">
    <source>
        <dbReference type="EMBL" id="AQQ71094.1"/>
    </source>
</evidence>
<evidence type="ECO:0000256" key="3">
    <source>
        <dbReference type="ARBA" id="ARBA00022448"/>
    </source>
</evidence>
<keyword evidence="7 8" id="KW-0472">Membrane</keyword>
<evidence type="ECO:0000313" key="11">
    <source>
        <dbReference type="Proteomes" id="UP000188181"/>
    </source>
</evidence>
<dbReference type="InterPro" id="IPR045018">
    <property type="entry name" value="Azg-like"/>
</dbReference>
<accession>A0A1Q2MEL2</accession>
<comment type="subcellular location">
    <subcellularLocation>
        <location evidence="1 8">Cell membrane</location>
        <topology evidence="1 8">Multi-pass membrane protein</topology>
    </subcellularLocation>
</comment>
<feature type="transmembrane region" description="Helical" evidence="9">
    <location>
        <begin position="91"/>
        <end position="115"/>
    </location>
</feature>
<dbReference type="Proteomes" id="UP000188181">
    <property type="component" value="Chromosome"/>
</dbReference>
<organism evidence="10 11">
    <name type="scientific">Limihaloglobus sulfuriphilus</name>
    <dbReference type="NCBI Taxonomy" id="1851148"/>
    <lineage>
        <taxon>Bacteria</taxon>
        <taxon>Pseudomonadati</taxon>
        <taxon>Planctomycetota</taxon>
        <taxon>Phycisphaerae</taxon>
        <taxon>Sedimentisphaerales</taxon>
        <taxon>Sedimentisphaeraceae</taxon>
        <taxon>Limihaloglobus</taxon>
    </lineage>
</organism>
<dbReference type="PANTHER" id="PTHR43337:SF1">
    <property type="entry name" value="XANTHINE_URACIL PERMEASE C887.17-RELATED"/>
    <property type="match status" value="1"/>
</dbReference>
<dbReference type="OrthoDB" id="9808458at2"/>
<protein>
    <submittedName>
        <fullName evidence="10">Putative permease YicO</fullName>
    </submittedName>
</protein>
<evidence type="ECO:0000256" key="9">
    <source>
        <dbReference type="SAM" id="Phobius"/>
    </source>
</evidence>
<dbReference type="RefSeq" id="WP_146683307.1">
    <property type="nucleotide sequence ID" value="NZ_CP019646.1"/>
</dbReference>
<dbReference type="AlphaFoldDB" id="A0A1Q2MEL2"/>
<dbReference type="EMBL" id="CP019646">
    <property type="protein sequence ID" value="AQQ71094.1"/>
    <property type="molecule type" value="Genomic_DNA"/>
</dbReference>
<feature type="transmembrane region" description="Helical" evidence="9">
    <location>
        <begin position="310"/>
        <end position="329"/>
    </location>
</feature>
<evidence type="ECO:0000256" key="7">
    <source>
        <dbReference type="ARBA" id="ARBA00023136"/>
    </source>
</evidence>
<comment type="similarity">
    <text evidence="2 8">Belongs to the nucleobase:cation symporter-2 (NCS2) (TC 2.A.40) family. Azg-like subfamily.</text>
</comment>
<sequence length="421" mass="44482">MSSDSTEKGTFKTEVIAGVTTFLSMSYIIFVNPEILSAAGMDKNAVAAVTCLASAIACFLVGIICRSPLAMAPGMGLNAFFAYSLVLGQQIAWETALGIVFLSGFIFFILTAVGLREKIVEAIPKSLVYAIGVGIGLFITFIGLVNLGLVVKDEATLISLGRFTPEVLIGLAGLVVMLVLESRGIRGALLIGIIVSTAISVLAGRVDLPDSFMFAQFNIMPVAFKLDILGAVKWSFFGAIFTLMFMDMFDSIGTLVGVLHKIENDVKPRSVSRLLAVDAAATMIGAVIGTSTTTVYLESSAGVEAGGRRGTTAVVVGILFLAGMLFVPIIAMVPAYATAPALIMVGLFMARGIVNVDFSTIEEGFPAFIIIIMIALAYSISGGLALGFISYTLLKVINGKYRQIKPAMWVIAALSVVYFLI</sequence>
<feature type="transmembrane region" description="Helical" evidence="9">
    <location>
        <begin position="15"/>
        <end position="33"/>
    </location>
</feature>
<feature type="transmembrane region" description="Helical" evidence="9">
    <location>
        <begin position="127"/>
        <end position="151"/>
    </location>
</feature>
<evidence type="ECO:0000256" key="6">
    <source>
        <dbReference type="ARBA" id="ARBA00022989"/>
    </source>
</evidence>
<keyword evidence="11" id="KW-1185">Reference proteome</keyword>
<evidence type="ECO:0000256" key="5">
    <source>
        <dbReference type="ARBA" id="ARBA00022692"/>
    </source>
</evidence>
<feature type="transmembrane region" description="Helical" evidence="9">
    <location>
        <begin position="336"/>
        <end position="354"/>
    </location>
</feature>
<dbReference type="Pfam" id="PF00860">
    <property type="entry name" value="Xan_ur_permease"/>
    <property type="match status" value="1"/>
</dbReference>
<dbReference type="STRING" id="1851148.SMSP2_01458"/>
<dbReference type="GO" id="GO:0005345">
    <property type="term" value="F:purine nucleobase transmembrane transporter activity"/>
    <property type="evidence" value="ECO:0007669"/>
    <property type="project" value="TreeGrafter"/>
</dbReference>
<keyword evidence="5 8" id="KW-0812">Transmembrane</keyword>
<feature type="transmembrane region" description="Helical" evidence="9">
    <location>
        <begin position="366"/>
        <end position="391"/>
    </location>
</feature>
<proteinExistence type="inferred from homology"/>
<feature type="transmembrane region" description="Helical" evidence="9">
    <location>
        <begin position="163"/>
        <end position="180"/>
    </location>
</feature>
<gene>
    <name evidence="10" type="primary">yicO</name>
    <name evidence="10" type="ORF">SMSP2_01458</name>
</gene>
<name>A0A1Q2MEL2_9BACT</name>
<dbReference type="GO" id="GO:0005886">
    <property type="term" value="C:plasma membrane"/>
    <property type="evidence" value="ECO:0007669"/>
    <property type="project" value="UniProtKB-SubCell"/>
</dbReference>
<feature type="transmembrane region" description="Helical" evidence="9">
    <location>
        <begin position="271"/>
        <end position="290"/>
    </location>
</feature>
<keyword evidence="6 8" id="KW-1133">Transmembrane helix</keyword>
<dbReference type="KEGG" id="pbas:SMSP2_01458"/>
<evidence type="ECO:0000256" key="1">
    <source>
        <dbReference type="ARBA" id="ARBA00004651"/>
    </source>
</evidence>
<feature type="transmembrane region" description="Helical" evidence="9">
    <location>
        <begin position="187"/>
        <end position="206"/>
    </location>
</feature>
<dbReference type="PIRSF" id="PIRSF005353">
    <property type="entry name" value="PbuG"/>
    <property type="match status" value="1"/>
</dbReference>
<evidence type="ECO:0000256" key="8">
    <source>
        <dbReference type="PIRNR" id="PIRNR005353"/>
    </source>
</evidence>
<keyword evidence="4 8" id="KW-1003">Cell membrane</keyword>
<dbReference type="InterPro" id="IPR006043">
    <property type="entry name" value="NCS2"/>
</dbReference>
<evidence type="ECO:0000256" key="4">
    <source>
        <dbReference type="ARBA" id="ARBA00022475"/>
    </source>
</evidence>
<keyword evidence="3 8" id="KW-0813">Transport</keyword>